<dbReference type="Gene3D" id="1.25.40.10">
    <property type="entry name" value="Tetratricopeptide repeat domain"/>
    <property type="match status" value="2"/>
</dbReference>
<reference evidence="1 2" key="1">
    <citation type="submission" date="2019-12" db="EMBL/GenBank/DDBJ databases">
        <title>Whole-genome analyses of novel actinobacteria.</title>
        <authorList>
            <person name="Sahin N."/>
            <person name="Saygin H."/>
        </authorList>
    </citation>
    <scope>NUCLEOTIDE SEQUENCE [LARGE SCALE GENOMIC DNA]</scope>
    <source>
        <strain evidence="1 2">KC615</strain>
    </source>
</reference>
<dbReference type="EMBL" id="WUUL01000007">
    <property type="protein sequence ID" value="MXQ54425.1"/>
    <property type="molecule type" value="Genomic_DNA"/>
</dbReference>
<dbReference type="SUPFAM" id="SSF48452">
    <property type="entry name" value="TPR-like"/>
    <property type="match status" value="1"/>
</dbReference>
<dbReference type="SMART" id="SM00028">
    <property type="entry name" value="TPR"/>
    <property type="match status" value="5"/>
</dbReference>
<dbReference type="Pfam" id="PF13181">
    <property type="entry name" value="TPR_8"/>
    <property type="match status" value="1"/>
</dbReference>
<dbReference type="RefSeq" id="WP_160801783.1">
    <property type="nucleotide sequence ID" value="NZ_WUUL01000007.1"/>
</dbReference>
<dbReference type="InterPro" id="IPR019734">
    <property type="entry name" value="TPR_rpt"/>
</dbReference>
<proteinExistence type="predicted"/>
<dbReference type="InterPro" id="IPR011990">
    <property type="entry name" value="TPR-like_helical_dom_sf"/>
</dbReference>
<gene>
    <name evidence="1" type="ORF">GSM42_12020</name>
</gene>
<evidence type="ECO:0000313" key="2">
    <source>
        <dbReference type="Proteomes" id="UP000430692"/>
    </source>
</evidence>
<accession>A0A6I4VWG2</accession>
<evidence type="ECO:0000313" key="1">
    <source>
        <dbReference type="EMBL" id="MXQ54425.1"/>
    </source>
</evidence>
<dbReference type="AlphaFoldDB" id="A0A6I4VWG2"/>
<name>A0A6I4VWG2_9BACL</name>
<protein>
    <submittedName>
        <fullName evidence="1">Tetratricopeptide repeat protein</fullName>
    </submittedName>
</protein>
<sequence length="262" mass="30984">MNETTRTATIAKQAIDLFVTNGERLYYKPYLFFNQIIYLEKLNRIEEACHYCEQLLLEIDNFKTNLFILIQVYERYATMLCKLGMPLKALDYADKGLQIAWENRSYRRLYSLWITTGDILIALERLKEAEVSYQKSLDIIHHVEDTPNLVCEIYVKFAQLLIKLGDNEKAEQKLIQAQKYTNRIELNDFKIRTLHLLGTLQQTQHRFEEAVQTYNTLESTLNTNRIPVDIYLALCEFYKEIGNVEKMIHYQQLTFQTIKEGI</sequence>
<dbReference type="Pfam" id="PF13424">
    <property type="entry name" value="TPR_12"/>
    <property type="match status" value="1"/>
</dbReference>
<comment type="caution">
    <text evidence="1">The sequence shown here is derived from an EMBL/GenBank/DDBJ whole genome shotgun (WGS) entry which is preliminary data.</text>
</comment>
<dbReference type="Proteomes" id="UP000430692">
    <property type="component" value="Unassembled WGS sequence"/>
</dbReference>
<organism evidence="1 2">
    <name type="scientific">Shimazuella alba</name>
    <dbReference type="NCBI Taxonomy" id="2690964"/>
    <lineage>
        <taxon>Bacteria</taxon>
        <taxon>Bacillati</taxon>
        <taxon>Bacillota</taxon>
        <taxon>Bacilli</taxon>
        <taxon>Bacillales</taxon>
        <taxon>Thermoactinomycetaceae</taxon>
        <taxon>Shimazuella</taxon>
    </lineage>
</organism>
<keyword evidence="2" id="KW-1185">Reference proteome</keyword>